<organism evidence="2 3">
    <name type="scientific">Bythopirellula goksoeyrii</name>
    <dbReference type="NCBI Taxonomy" id="1400387"/>
    <lineage>
        <taxon>Bacteria</taxon>
        <taxon>Pseudomonadati</taxon>
        <taxon>Planctomycetota</taxon>
        <taxon>Planctomycetia</taxon>
        <taxon>Pirellulales</taxon>
        <taxon>Lacipirellulaceae</taxon>
        <taxon>Bythopirellula</taxon>
    </lineage>
</organism>
<sequence length="93" mass="9826">MADDWLVAELAVAEKYRSTISAEVYHIWSDGMRRLQQCGLGEDTSCSSPKNLAAENDVSDAASSAREMRAVGATEAGSSEETLPGGSVSKTDV</sequence>
<dbReference type="KEGG" id="bgok:Pr1d_32570"/>
<evidence type="ECO:0000256" key="1">
    <source>
        <dbReference type="SAM" id="MobiDB-lite"/>
    </source>
</evidence>
<dbReference type="EMBL" id="CP042913">
    <property type="protein sequence ID" value="QEG35949.1"/>
    <property type="molecule type" value="Genomic_DNA"/>
</dbReference>
<accession>A0A5B9QDS8</accession>
<dbReference type="Proteomes" id="UP000323917">
    <property type="component" value="Chromosome"/>
</dbReference>
<feature type="region of interest" description="Disordered" evidence="1">
    <location>
        <begin position="44"/>
        <end position="93"/>
    </location>
</feature>
<dbReference type="AlphaFoldDB" id="A0A5B9QDS8"/>
<reference evidence="2 3" key="1">
    <citation type="submission" date="2019-08" db="EMBL/GenBank/DDBJ databases">
        <title>Deep-cultivation of Planctomycetes and their phenomic and genomic characterization uncovers novel biology.</title>
        <authorList>
            <person name="Wiegand S."/>
            <person name="Jogler M."/>
            <person name="Boedeker C."/>
            <person name="Pinto D."/>
            <person name="Vollmers J."/>
            <person name="Rivas-Marin E."/>
            <person name="Kohn T."/>
            <person name="Peeters S.H."/>
            <person name="Heuer A."/>
            <person name="Rast P."/>
            <person name="Oberbeckmann S."/>
            <person name="Bunk B."/>
            <person name="Jeske O."/>
            <person name="Meyerdierks A."/>
            <person name="Storesund J.E."/>
            <person name="Kallscheuer N."/>
            <person name="Luecker S."/>
            <person name="Lage O.M."/>
            <person name="Pohl T."/>
            <person name="Merkel B.J."/>
            <person name="Hornburger P."/>
            <person name="Mueller R.-W."/>
            <person name="Bruemmer F."/>
            <person name="Labrenz M."/>
            <person name="Spormann A.M."/>
            <person name="Op den Camp H."/>
            <person name="Overmann J."/>
            <person name="Amann R."/>
            <person name="Jetten M.S.M."/>
            <person name="Mascher T."/>
            <person name="Medema M.H."/>
            <person name="Devos D.P."/>
            <person name="Kaster A.-K."/>
            <person name="Ovreas L."/>
            <person name="Rohde M."/>
            <person name="Galperin M.Y."/>
            <person name="Jogler C."/>
        </authorList>
    </citation>
    <scope>NUCLEOTIDE SEQUENCE [LARGE SCALE GENOMIC DNA]</scope>
    <source>
        <strain evidence="2 3">Pr1d</strain>
    </source>
</reference>
<keyword evidence="3" id="KW-1185">Reference proteome</keyword>
<name>A0A5B9QDS8_9BACT</name>
<proteinExistence type="predicted"/>
<evidence type="ECO:0000313" key="3">
    <source>
        <dbReference type="Proteomes" id="UP000323917"/>
    </source>
</evidence>
<evidence type="ECO:0000313" key="2">
    <source>
        <dbReference type="EMBL" id="QEG35949.1"/>
    </source>
</evidence>
<protein>
    <submittedName>
        <fullName evidence="2">Uncharacterized protein</fullName>
    </submittedName>
</protein>
<gene>
    <name evidence="2" type="ORF">Pr1d_32570</name>
</gene>